<evidence type="ECO:0000313" key="3">
    <source>
        <dbReference type="EMBL" id="QKM69352.1"/>
    </source>
</evidence>
<evidence type="ECO:0000256" key="1">
    <source>
        <dbReference type="SAM" id="MobiDB-lite"/>
    </source>
</evidence>
<evidence type="ECO:0000256" key="2">
    <source>
        <dbReference type="SAM" id="Phobius"/>
    </source>
</evidence>
<accession>A0A7G3UK69</accession>
<dbReference type="AlphaFoldDB" id="A0A7G3UK69"/>
<gene>
    <name evidence="3" type="ORF">STSU_021440</name>
</gene>
<name>A0A7G3UK69_STRT9</name>
<feature type="compositionally biased region" description="Pro residues" evidence="1">
    <location>
        <begin position="1"/>
        <end position="25"/>
    </location>
</feature>
<feature type="transmembrane region" description="Helical" evidence="2">
    <location>
        <begin position="82"/>
        <end position="105"/>
    </location>
</feature>
<keyword evidence="2" id="KW-0812">Transmembrane</keyword>
<reference evidence="3 4" key="1">
    <citation type="journal article" date="2012" name="J. Bacteriol.">
        <title>Draft genome of Streptomyces tsukubaensis NRRL 18488, the producer of the clinically important immunosuppressant tacrolimus (FK506).</title>
        <authorList>
            <person name="Barreiro C."/>
            <person name="Prieto C."/>
            <person name="Sola-Landa A."/>
            <person name="Solera E."/>
            <person name="Martinez-Castro M."/>
            <person name="Perez-Redondo R."/>
            <person name="Garcia-Estrada C."/>
            <person name="Aparicio J.F."/>
            <person name="Fernandez-Martinez L.T."/>
            <person name="Santos-Aberturas J."/>
            <person name="Salehi-Najafabadi Z."/>
            <person name="Rodriguez-Garcia A."/>
            <person name="Tauch A."/>
            <person name="Martin J.F."/>
        </authorList>
    </citation>
    <scope>NUCLEOTIDE SEQUENCE [LARGE SCALE GENOMIC DNA]</scope>
    <source>
        <strain evidence="4">DSM 42081 / NBRC 108919 / NRRL 18488 / 9993</strain>
    </source>
</reference>
<evidence type="ECO:0000313" key="4">
    <source>
        <dbReference type="Proteomes" id="UP000005940"/>
    </source>
</evidence>
<protein>
    <submittedName>
        <fullName evidence="3">Uncharacterized protein</fullName>
    </submittedName>
</protein>
<dbReference type="Proteomes" id="UP000005940">
    <property type="component" value="Chromosome"/>
</dbReference>
<feature type="region of interest" description="Disordered" evidence="1">
    <location>
        <begin position="1"/>
        <end position="73"/>
    </location>
</feature>
<feature type="compositionally biased region" description="Basic and acidic residues" evidence="1">
    <location>
        <begin position="34"/>
        <end position="44"/>
    </location>
</feature>
<dbReference type="RefSeq" id="WP_040915961.1">
    <property type="nucleotide sequence ID" value="NZ_CP029159.1"/>
</dbReference>
<feature type="transmembrane region" description="Helical" evidence="2">
    <location>
        <begin position="111"/>
        <end position="131"/>
    </location>
</feature>
<organism evidence="3 4">
    <name type="scientific">Streptomyces tsukubensis (strain DSM 42081 / NBRC 108919 / NRRL 18488 / 9993)</name>
    <dbReference type="NCBI Taxonomy" id="1114943"/>
    <lineage>
        <taxon>Bacteria</taxon>
        <taxon>Bacillati</taxon>
        <taxon>Actinomycetota</taxon>
        <taxon>Actinomycetes</taxon>
        <taxon>Kitasatosporales</taxon>
        <taxon>Streptomycetaceae</taxon>
        <taxon>Streptomyces</taxon>
    </lineage>
</organism>
<proteinExistence type="predicted"/>
<dbReference type="EMBL" id="CP029159">
    <property type="protein sequence ID" value="QKM69352.1"/>
    <property type="molecule type" value="Genomic_DNA"/>
</dbReference>
<keyword evidence="2" id="KW-0472">Membrane</keyword>
<keyword evidence="4" id="KW-1185">Reference proteome</keyword>
<keyword evidence="2" id="KW-1133">Transmembrane helix</keyword>
<sequence length="136" mass="14538">MTPAGTPQPPGPPPGPDDRPPPMPSYRPGSADPRLNRPVRERYPQIRPTSGWTDPRIRHTGPGPGAGGEQDPERAAGLTARLVLVLTAVAGQLWGLTVVVDAWMAGRTGTAWWGVAFLCLSFFVVLGLWALGPKDR</sequence>